<reference evidence="1" key="1">
    <citation type="submission" date="2024-05" db="EMBL/GenBank/DDBJ databases">
        <title>The Natural Products Discovery Center: Release of the First 8490 Sequenced Strains for Exploring Actinobacteria Biosynthetic Diversity.</title>
        <authorList>
            <person name="Kalkreuter E."/>
            <person name="Kautsar S.A."/>
            <person name="Yang D."/>
            <person name="Bader C.D."/>
            <person name="Teijaro C.N."/>
            <person name="Fluegel L."/>
            <person name="Davis C.M."/>
            <person name="Simpson J.R."/>
            <person name="Lauterbach L."/>
            <person name="Steele A.D."/>
            <person name="Gui C."/>
            <person name="Meng S."/>
            <person name="Li G."/>
            <person name="Viehrig K."/>
            <person name="Ye F."/>
            <person name="Su P."/>
            <person name="Kiefer A.F."/>
            <person name="Nichols A."/>
            <person name="Cepeda A.J."/>
            <person name="Yan W."/>
            <person name="Fan B."/>
            <person name="Jiang Y."/>
            <person name="Adhikari A."/>
            <person name="Zheng C.-J."/>
            <person name="Schuster L."/>
            <person name="Cowan T.M."/>
            <person name="Smanski M.J."/>
            <person name="Chevrette M.G."/>
            <person name="de Carvalho L.P.S."/>
            <person name="Shen B."/>
        </authorList>
    </citation>
    <scope>NUCLEOTIDE SEQUENCE</scope>
    <source>
        <strain evidence="1">NPDC080035</strain>
    </source>
</reference>
<evidence type="ECO:0000313" key="1">
    <source>
        <dbReference type="EMBL" id="XBM47572.1"/>
    </source>
</evidence>
<sequence length="209" mass="22717">MSRDPESAAAREALLAAVRTAIAVPDGETPVILIDGPSGAGKSTLADLLVAEWPGPAAPTLVRMDDLYPGWDGLDAASEAVAAELLEPLARTGEGRWRRWDWADDRPAEWHPVVGPAPVIVEGCGTLSRVGVAHARLAIWADADDALRKSRALARDGETFAVHWEQWQGEFERYVAREHPRDNATLRVDVTAWPLEGPRERHDGTTVVV</sequence>
<protein>
    <submittedName>
        <fullName evidence="1">ATP-binding protein</fullName>
    </submittedName>
</protein>
<proteinExistence type="predicted"/>
<organism evidence="1">
    <name type="scientific">Leifsonia sp. NPDC080035</name>
    <dbReference type="NCBI Taxonomy" id="3143936"/>
    <lineage>
        <taxon>Bacteria</taxon>
        <taxon>Bacillati</taxon>
        <taxon>Actinomycetota</taxon>
        <taxon>Actinomycetes</taxon>
        <taxon>Micrococcales</taxon>
        <taxon>Microbacteriaceae</taxon>
        <taxon>Leifsonia</taxon>
    </lineage>
</organism>
<gene>
    <name evidence="1" type="ORF">AAME72_16045</name>
</gene>
<dbReference type="InterPro" id="IPR027417">
    <property type="entry name" value="P-loop_NTPase"/>
</dbReference>
<dbReference type="RefSeq" id="WP_348787543.1">
    <property type="nucleotide sequence ID" value="NZ_CP157390.1"/>
</dbReference>
<dbReference type="SUPFAM" id="SSF52540">
    <property type="entry name" value="P-loop containing nucleoside triphosphate hydrolases"/>
    <property type="match status" value="1"/>
</dbReference>
<dbReference type="EMBL" id="CP157390">
    <property type="protein sequence ID" value="XBM47572.1"/>
    <property type="molecule type" value="Genomic_DNA"/>
</dbReference>
<dbReference type="NCBIfam" id="NF005115">
    <property type="entry name" value="PRK06547.1"/>
    <property type="match status" value="1"/>
</dbReference>
<dbReference type="CDD" id="cd02019">
    <property type="entry name" value="NK"/>
    <property type="match status" value="1"/>
</dbReference>
<keyword evidence="1" id="KW-0547">Nucleotide-binding</keyword>
<dbReference type="Gene3D" id="3.40.50.300">
    <property type="entry name" value="P-loop containing nucleotide triphosphate hydrolases"/>
    <property type="match status" value="1"/>
</dbReference>
<dbReference type="AlphaFoldDB" id="A0AAU7G8Q1"/>
<accession>A0AAU7G8Q1</accession>
<keyword evidence="1" id="KW-0067">ATP-binding</keyword>
<name>A0AAU7G8Q1_9MICO</name>
<dbReference type="GO" id="GO:0005524">
    <property type="term" value="F:ATP binding"/>
    <property type="evidence" value="ECO:0007669"/>
    <property type="project" value="UniProtKB-KW"/>
</dbReference>